<keyword evidence="10" id="KW-1185">Reference proteome</keyword>
<comment type="pathway">
    <text evidence="6">Amino-acid biosynthesis.</text>
</comment>
<comment type="similarity">
    <text evidence="2">Belongs to the class-II pyridoxal-phosphate-dependent aminotransferase family. Histidinol-phosphate aminotransferase subfamily.</text>
</comment>
<dbReference type="Proteomes" id="UP001294412">
    <property type="component" value="Unassembled WGS sequence"/>
</dbReference>
<dbReference type="InterPro" id="IPR015422">
    <property type="entry name" value="PyrdxlP-dep_Trfase_small"/>
</dbReference>
<sequence>MTGPFSPRIRALASISPFTGPETLERQHGRAFQARLGANESVFGPSPKAIDAMARAAETSWMYGDPEQFALREALASKLGISRDCVVCGVGIDGLLRDLVAAACDPGSTVLASLGAYPTFGYFAVAAGAAVETVPYTPDYRQDLPALAARANELGPRILYLTNPDNPTGSWASADEVEALVLKVPENTLIVLDEAYCEFAPARATLPAHYLRPNFVRLRTFSKAYGMAGVRVGYAFGDPNAIAQIHKVRDHFSLSRIAQAGALAALSDADHLAFTIDAVEKGRSLLGKVAERFGFRALPSATNFVAMDLGRGEEHCRALAEDIAKQGVFVRRPGAPFLNRTLRVSVGTPQDVECFEAALSKAVEAIDG</sequence>
<dbReference type="InterPro" id="IPR015424">
    <property type="entry name" value="PyrdxlP-dep_Trfase"/>
</dbReference>
<evidence type="ECO:0000256" key="2">
    <source>
        <dbReference type="ARBA" id="ARBA00007970"/>
    </source>
</evidence>
<evidence type="ECO:0000256" key="5">
    <source>
        <dbReference type="ARBA" id="ARBA00022898"/>
    </source>
</evidence>
<dbReference type="InterPro" id="IPR050106">
    <property type="entry name" value="HistidinolP_aminotransfase"/>
</dbReference>
<feature type="domain" description="Aminotransferase class I/classII large" evidence="8">
    <location>
        <begin position="35"/>
        <end position="353"/>
    </location>
</feature>
<dbReference type="Gene3D" id="3.90.1150.10">
    <property type="entry name" value="Aspartate Aminotransferase, domain 1"/>
    <property type="match status" value="1"/>
</dbReference>
<dbReference type="InterPro" id="IPR015421">
    <property type="entry name" value="PyrdxlP-dep_Trfase_major"/>
</dbReference>
<evidence type="ECO:0000256" key="1">
    <source>
        <dbReference type="ARBA" id="ARBA00001933"/>
    </source>
</evidence>
<evidence type="ECO:0000313" key="9">
    <source>
        <dbReference type="EMBL" id="MDY8110442.1"/>
    </source>
</evidence>
<dbReference type="Gene3D" id="3.40.640.10">
    <property type="entry name" value="Type I PLP-dependent aspartate aminotransferase-like (Major domain)"/>
    <property type="match status" value="1"/>
</dbReference>
<comment type="caution">
    <text evidence="9">The sequence shown here is derived from an EMBL/GenBank/DDBJ whole genome shotgun (WGS) entry which is preliminary data.</text>
</comment>
<dbReference type="PROSITE" id="PS00599">
    <property type="entry name" value="AA_TRANSFER_CLASS_2"/>
    <property type="match status" value="1"/>
</dbReference>
<reference evidence="9 10" key="1">
    <citation type="submission" date="2023-12" db="EMBL/GenBank/DDBJ databases">
        <title>Description of Novel Strain Fulvimarina sp. 2208YS6-2-32 isolated from Uroteuthis (Photololigo) edulis.</title>
        <authorList>
            <person name="Park J.-S."/>
        </authorList>
    </citation>
    <scope>NUCLEOTIDE SEQUENCE [LARGE SCALE GENOMIC DNA]</scope>
    <source>
        <strain evidence="9 10">2208YS6-2-32</strain>
    </source>
</reference>
<keyword evidence="4" id="KW-0808">Transferase</keyword>
<dbReference type="InterPro" id="IPR001917">
    <property type="entry name" value="Aminotrans_II_pyridoxalP_BS"/>
</dbReference>
<proteinExistence type="inferred from homology"/>
<organism evidence="9 10">
    <name type="scientific">Fulvimarina uroteuthidis</name>
    <dbReference type="NCBI Taxonomy" id="3098149"/>
    <lineage>
        <taxon>Bacteria</taxon>
        <taxon>Pseudomonadati</taxon>
        <taxon>Pseudomonadota</taxon>
        <taxon>Alphaproteobacteria</taxon>
        <taxon>Hyphomicrobiales</taxon>
        <taxon>Aurantimonadaceae</taxon>
        <taxon>Fulvimarina</taxon>
    </lineage>
</organism>
<dbReference type="PANTHER" id="PTHR43643">
    <property type="entry name" value="HISTIDINOL-PHOSPHATE AMINOTRANSFERASE 2"/>
    <property type="match status" value="1"/>
</dbReference>
<dbReference type="Pfam" id="PF00155">
    <property type="entry name" value="Aminotran_1_2"/>
    <property type="match status" value="1"/>
</dbReference>
<dbReference type="PANTHER" id="PTHR43643:SF3">
    <property type="entry name" value="HISTIDINOL-PHOSPHATE AMINOTRANSFERASE"/>
    <property type="match status" value="1"/>
</dbReference>
<dbReference type="CDD" id="cd00609">
    <property type="entry name" value="AAT_like"/>
    <property type="match status" value="1"/>
</dbReference>
<keyword evidence="5 7" id="KW-0663">Pyridoxal phosphate</keyword>
<evidence type="ECO:0000256" key="3">
    <source>
        <dbReference type="ARBA" id="ARBA00022576"/>
    </source>
</evidence>
<comment type="cofactor">
    <cofactor evidence="1 7">
        <name>pyridoxal 5'-phosphate</name>
        <dbReference type="ChEBI" id="CHEBI:597326"/>
    </cofactor>
</comment>
<evidence type="ECO:0000256" key="6">
    <source>
        <dbReference type="ARBA" id="ARBA00029440"/>
    </source>
</evidence>
<protein>
    <submittedName>
        <fullName evidence="9">Aminotransferase class I/II-fold pyridoxal phosphate-dependent enzyme</fullName>
    </submittedName>
</protein>
<keyword evidence="3 9" id="KW-0032">Aminotransferase</keyword>
<dbReference type="InterPro" id="IPR004839">
    <property type="entry name" value="Aminotransferase_I/II_large"/>
</dbReference>
<accession>A0ABU5I5S0</accession>
<gene>
    <name evidence="9" type="ORF">U0C82_14970</name>
</gene>
<evidence type="ECO:0000256" key="7">
    <source>
        <dbReference type="RuleBase" id="RU003693"/>
    </source>
</evidence>
<evidence type="ECO:0000256" key="4">
    <source>
        <dbReference type="ARBA" id="ARBA00022679"/>
    </source>
</evidence>
<name>A0ABU5I5S0_9HYPH</name>
<evidence type="ECO:0000259" key="8">
    <source>
        <dbReference type="Pfam" id="PF00155"/>
    </source>
</evidence>
<evidence type="ECO:0000313" key="10">
    <source>
        <dbReference type="Proteomes" id="UP001294412"/>
    </source>
</evidence>
<dbReference type="EMBL" id="JAXLPB010000005">
    <property type="protein sequence ID" value="MDY8110442.1"/>
    <property type="molecule type" value="Genomic_DNA"/>
</dbReference>
<dbReference type="SUPFAM" id="SSF53383">
    <property type="entry name" value="PLP-dependent transferases"/>
    <property type="match status" value="1"/>
</dbReference>
<dbReference type="GO" id="GO:0008483">
    <property type="term" value="F:transaminase activity"/>
    <property type="evidence" value="ECO:0007669"/>
    <property type="project" value="UniProtKB-KW"/>
</dbReference>
<dbReference type="RefSeq" id="WP_322188036.1">
    <property type="nucleotide sequence ID" value="NZ_JAXLPB010000005.1"/>
</dbReference>